<keyword evidence="4" id="KW-1133">Transmembrane helix</keyword>
<comment type="subcellular location">
    <subcellularLocation>
        <location evidence="1">Cell membrane</location>
        <topology evidence="1">Multi-pass membrane protein</topology>
    </subcellularLocation>
</comment>
<reference evidence="6" key="1">
    <citation type="journal article" date="2019" name="Nat. Med.">
        <title>A library of human gut bacterial isolates paired with longitudinal multiomics data enables mechanistic microbiome research.</title>
        <authorList>
            <person name="Poyet M."/>
            <person name="Groussin M."/>
            <person name="Gibbons S.M."/>
            <person name="Avila-Pacheco J."/>
            <person name="Jiang X."/>
            <person name="Kearney S.M."/>
            <person name="Perrotta A.R."/>
            <person name="Berdy B."/>
            <person name="Zhao S."/>
            <person name="Lieberman T.D."/>
            <person name="Swanson P.K."/>
            <person name="Smith M."/>
            <person name="Roesemann S."/>
            <person name="Alexander J.E."/>
            <person name="Rich S.A."/>
            <person name="Livny J."/>
            <person name="Vlamakis H."/>
            <person name="Clish C."/>
            <person name="Bullock K."/>
            <person name="Deik A."/>
            <person name="Scott J."/>
            <person name="Pierce K.A."/>
            <person name="Xavier R.J."/>
            <person name="Alm E.J."/>
        </authorList>
    </citation>
    <scope>NUCLEOTIDE SEQUENCE</scope>
    <source>
        <strain evidence="6">BIOML-A179</strain>
    </source>
</reference>
<dbReference type="InterPro" id="IPR050327">
    <property type="entry name" value="Proton-linked_MCT"/>
</dbReference>
<evidence type="ECO:0000256" key="3">
    <source>
        <dbReference type="ARBA" id="ARBA00022692"/>
    </source>
</evidence>
<evidence type="ECO:0000313" key="6">
    <source>
        <dbReference type="EMBL" id="MTL94657.1"/>
    </source>
</evidence>
<dbReference type="SUPFAM" id="SSF103473">
    <property type="entry name" value="MFS general substrate transporter"/>
    <property type="match status" value="1"/>
</dbReference>
<dbReference type="GO" id="GO:0022857">
    <property type="term" value="F:transmembrane transporter activity"/>
    <property type="evidence" value="ECO:0007669"/>
    <property type="project" value="InterPro"/>
</dbReference>
<dbReference type="Gene3D" id="1.20.1250.20">
    <property type="entry name" value="MFS general substrate transporter like domains"/>
    <property type="match status" value="2"/>
</dbReference>
<accession>A0A6I3NDZ7</accession>
<dbReference type="PROSITE" id="PS50850">
    <property type="entry name" value="MFS"/>
    <property type="match status" value="1"/>
</dbReference>
<name>A0A6I3NDZ7_9FIRM</name>
<keyword evidence="2" id="KW-0813">Transport</keyword>
<keyword evidence="3" id="KW-0812">Transmembrane</keyword>
<gene>
    <name evidence="6" type="ORF">GMA64_08980</name>
</gene>
<sequence>MSKKLEFYKWLVLLSCFLIMGVAFSIVNNITTLFLDPVTKDLGFSLSSFSFIFTIGAITTSLMSPIIGKLLTKLPLKLIMSIGAILTGSGFFCYSLATKIWMFYCIAIIVGIGLTCLTTIPIATTLTHWFKDKKGLALGISTAGAGTGSFIWMQVVSRLLISKGYTFTYAILGIIIIVVCLPLALFIMRMPPDTTIKAKKKEKFSYKDIQWSPRLILFIVGLFLLGMCISGTKMHIQSYLIYLGHPLPFNANVGSTQALFALMGSLIGGYIFDKVKLTKSIILLVSMALIGYVCLLLGNIPSLLFVFAALFGICLCLPSLVPTYGTSALFGQEHYAMYLGVINMIFTLGGALGPVITGFIVDYFNYSVVWTLYFFITIIYLLLILLALKSKKTSD</sequence>
<dbReference type="InterPro" id="IPR020846">
    <property type="entry name" value="MFS_dom"/>
</dbReference>
<dbReference type="InterPro" id="IPR011701">
    <property type="entry name" value="MFS"/>
</dbReference>
<dbReference type="PANTHER" id="PTHR11360">
    <property type="entry name" value="MONOCARBOXYLATE TRANSPORTER"/>
    <property type="match status" value="1"/>
</dbReference>
<evidence type="ECO:0000256" key="1">
    <source>
        <dbReference type="ARBA" id="ARBA00004651"/>
    </source>
</evidence>
<dbReference type="PANTHER" id="PTHR11360:SF284">
    <property type="entry name" value="EG:103B4.3 PROTEIN-RELATED"/>
    <property type="match status" value="1"/>
</dbReference>
<keyword evidence="5" id="KW-0472">Membrane</keyword>
<evidence type="ECO:0000256" key="4">
    <source>
        <dbReference type="ARBA" id="ARBA00022989"/>
    </source>
</evidence>
<organism evidence="6">
    <name type="scientific">Turicibacter sanguinis</name>
    <dbReference type="NCBI Taxonomy" id="154288"/>
    <lineage>
        <taxon>Bacteria</taxon>
        <taxon>Bacillati</taxon>
        <taxon>Bacillota</taxon>
        <taxon>Erysipelotrichia</taxon>
        <taxon>Erysipelotrichales</taxon>
        <taxon>Turicibacteraceae</taxon>
        <taxon>Turicibacter</taxon>
    </lineage>
</organism>
<protein>
    <submittedName>
        <fullName evidence="6">MFS transporter</fullName>
    </submittedName>
</protein>
<dbReference type="AlphaFoldDB" id="A0A6I3NDZ7"/>
<evidence type="ECO:0000256" key="2">
    <source>
        <dbReference type="ARBA" id="ARBA00022448"/>
    </source>
</evidence>
<dbReference type="GO" id="GO:0005886">
    <property type="term" value="C:plasma membrane"/>
    <property type="evidence" value="ECO:0007669"/>
    <property type="project" value="UniProtKB-SubCell"/>
</dbReference>
<dbReference type="EMBL" id="WMQV01000019">
    <property type="protein sequence ID" value="MTL94657.1"/>
    <property type="molecule type" value="Genomic_DNA"/>
</dbReference>
<dbReference type="Pfam" id="PF07690">
    <property type="entry name" value="MFS_1"/>
    <property type="match status" value="1"/>
</dbReference>
<dbReference type="InterPro" id="IPR036259">
    <property type="entry name" value="MFS_trans_sf"/>
</dbReference>
<proteinExistence type="predicted"/>
<dbReference type="RefSeq" id="WP_129821226.1">
    <property type="nucleotide sequence ID" value="NZ_RCYV01000002.1"/>
</dbReference>
<evidence type="ECO:0000256" key="5">
    <source>
        <dbReference type="ARBA" id="ARBA00023136"/>
    </source>
</evidence>
<comment type="caution">
    <text evidence="6">The sequence shown here is derived from an EMBL/GenBank/DDBJ whole genome shotgun (WGS) entry which is preliminary data.</text>
</comment>